<reference evidence="3" key="1">
    <citation type="submission" date="2017-02" db="EMBL/GenBank/DDBJ databases">
        <title>Tessaracoccus aquaemaris sp. nov., isolated from the intestine of a Korean rockfish, Sebastes schlegelii, in a marine aquaculture pond.</title>
        <authorList>
            <person name="Tak E.J."/>
            <person name="Bae J.-W."/>
        </authorList>
    </citation>
    <scope>NUCLEOTIDE SEQUENCE [LARGE SCALE GENOMIC DNA]</scope>
    <source>
        <strain evidence="3">NSG39</strain>
    </source>
</reference>
<evidence type="ECO:0000313" key="2">
    <source>
        <dbReference type="EMBL" id="AQP48053.1"/>
    </source>
</evidence>
<proteinExistence type="predicted"/>
<evidence type="ECO:0008006" key="4">
    <source>
        <dbReference type="Google" id="ProtNLM"/>
    </source>
</evidence>
<evidence type="ECO:0000256" key="1">
    <source>
        <dbReference type="SAM" id="Phobius"/>
    </source>
</evidence>
<keyword evidence="1" id="KW-0812">Transmembrane</keyword>
<dbReference type="KEGG" id="tes:BW730_11705"/>
<keyword evidence="3" id="KW-1185">Reference proteome</keyword>
<name>A0A1Q2CPM2_9ACTN</name>
<protein>
    <recommendedName>
        <fullName evidence="4">DUF4157 domain-containing protein</fullName>
    </recommendedName>
</protein>
<feature type="transmembrane region" description="Helical" evidence="1">
    <location>
        <begin position="44"/>
        <end position="65"/>
    </location>
</feature>
<evidence type="ECO:0000313" key="3">
    <source>
        <dbReference type="Proteomes" id="UP000188145"/>
    </source>
</evidence>
<sequence length="149" mass="16312">MNRLRTIRDLANVVNLSTPLGLGVAVARGGRLRRRDGLWIAEDVRLPGINASAMTVGSVVLILGRSLDEAEARNPTLIAHEDEHAWQWAACLGLPFIPLYFAAVAWSMVRCGDRASANPFERQAGLRIGGYPENAKQPLRQGLARLFGR</sequence>
<dbReference type="OrthoDB" id="3296472at2"/>
<gene>
    <name evidence="2" type="ORF">BW730_11705</name>
</gene>
<keyword evidence="1" id="KW-1133">Transmembrane helix</keyword>
<dbReference type="EMBL" id="CP019606">
    <property type="protein sequence ID" value="AQP48053.1"/>
    <property type="molecule type" value="Genomic_DNA"/>
</dbReference>
<feature type="transmembrane region" description="Helical" evidence="1">
    <location>
        <begin position="85"/>
        <end position="106"/>
    </location>
</feature>
<dbReference type="RefSeq" id="WP_077686386.1">
    <property type="nucleotide sequence ID" value="NZ_CP019606.1"/>
</dbReference>
<organism evidence="2 3">
    <name type="scientific">Tessaracoccus aquimaris</name>
    <dbReference type="NCBI Taxonomy" id="1332264"/>
    <lineage>
        <taxon>Bacteria</taxon>
        <taxon>Bacillati</taxon>
        <taxon>Actinomycetota</taxon>
        <taxon>Actinomycetes</taxon>
        <taxon>Propionibacteriales</taxon>
        <taxon>Propionibacteriaceae</taxon>
        <taxon>Tessaracoccus</taxon>
    </lineage>
</organism>
<dbReference type="AlphaFoldDB" id="A0A1Q2CPM2"/>
<accession>A0A1Q2CPM2</accession>
<dbReference type="Proteomes" id="UP000188145">
    <property type="component" value="Chromosome"/>
</dbReference>
<keyword evidence="1" id="KW-0472">Membrane</keyword>
<dbReference type="STRING" id="1332264.BW730_11705"/>